<dbReference type="Proteomes" id="UP000663881">
    <property type="component" value="Unassembled WGS sequence"/>
</dbReference>
<name>A0A820QXS1_9BILA</name>
<comment type="caution">
    <text evidence="5">The sequence shown here is derived from an EMBL/GenBank/DDBJ whole genome shotgun (WGS) entry which is preliminary data.</text>
</comment>
<evidence type="ECO:0000256" key="4">
    <source>
        <dbReference type="SAM" id="MobiDB-lite"/>
    </source>
</evidence>
<feature type="compositionally biased region" description="Basic and acidic residues" evidence="4">
    <location>
        <begin position="36"/>
        <end position="51"/>
    </location>
</feature>
<keyword evidence="3" id="KW-0456">Lyase</keyword>
<protein>
    <submittedName>
        <fullName evidence="5">Uncharacterized protein</fullName>
    </submittedName>
</protein>
<feature type="compositionally biased region" description="Acidic residues" evidence="4">
    <location>
        <begin position="19"/>
        <end position="35"/>
    </location>
</feature>
<accession>A0A820QXS1</accession>
<dbReference type="Gene3D" id="3.40.640.10">
    <property type="entry name" value="Type I PLP-dependent aspartate aminotransferase-like (Major domain)"/>
    <property type="match status" value="1"/>
</dbReference>
<dbReference type="InterPro" id="IPR002129">
    <property type="entry name" value="PyrdxlP-dep_de-COase"/>
</dbReference>
<evidence type="ECO:0000313" key="5">
    <source>
        <dbReference type="EMBL" id="CAF4431626.1"/>
    </source>
</evidence>
<dbReference type="GO" id="GO:0019752">
    <property type="term" value="P:carboxylic acid metabolic process"/>
    <property type="evidence" value="ECO:0007669"/>
    <property type="project" value="InterPro"/>
</dbReference>
<feature type="region of interest" description="Disordered" evidence="4">
    <location>
        <begin position="11"/>
        <end position="51"/>
    </location>
</feature>
<proteinExistence type="inferred from homology"/>
<keyword evidence="2 3" id="KW-0663">Pyridoxal phosphate</keyword>
<dbReference type="InterPro" id="IPR015421">
    <property type="entry name" value="PyrdxlP-dep_Trfase_major"/>
</dbReference>
<evidence type="ECO:0000256" key="2">
    <source>
        <dbReference type="ARBA" id="ARBA00022898"/>
    </source>
</evidence>
<comment type="cofactor">
    <cofactor evidence="1 3">
        <name>pyridoxal 5'-phosphate</name>
        <dbReference type="ChEBI" id="CHEBI:597326"/>
    </cofactor>
</comment>
<dbReference type="Pfam" id="PF00282">
    <property type="entry name" value="Pyridoxal_deC"/>
    <property type="match status" value="1"/>
</dbReference>
<evidence type="ECO:0000256" key="3">
    <source>
        <dbReference type="RuleBase" id="RU000382"/>
    </source>
</evidence>
<reference evidence="5" key="1">
    <citation type="submission" date="2021-02" db="EMBL/GenBank/DDBJ databases">
        <authorList>
            <person name="Nowell W R."/>
        </authorList>
    </citation>
    <scope>NUCLEOTIDE SEQUENCE</scope>
</reference>
<dbReference type="AlphaFoldDB" id="A0A820QXS1"/>
<dbReference type="GO" id="GO:0030170">
    <property type="term" value="F:pyridoxal phosphate binding"/>
    <property type="evidence" value="ECO:0007669"/>
    <property type="project" value="InterPro"/>
</dbReference>
<feature type="non-terminal residue" evidence="5">
    <location>
        <position position="1"/>
    </location>
</feature>
<organism evidence="5 6">
    <name type="scientific">Adineta steineri</name>
    <dbReference type="NCBI Taxonomy" id="433720"/>
    <lineage>
        <taxon>Eukaryota</taxon>
        <taxon>Metazoa</taxon>
        <taxon>Spiralia</taxon>
        <taxon>Gnathifera</taxon>
        <taxon>Rotifera</taxon>
        <taxon>Eurotatoria</taxon>
        <taxon>Bdelloidea</taxon>
        <taxon>Adinetida</taxon>
        <taxon>Adinetidae</taxon>
        <taxon>Adineta</taxon>
    </lineage>
</organism>
<dbReference type="GO" id="GO:0016830">
    <property type="term" value="F:carbon-carbon lyase activity"/>
    <property type="evidence" value="ECO:0007669"/>
    <property type="project" value="InterPro"/>
</dbReference>
<comment type="similarity">
    <text evidence="3">Belongs to the group II decarboxylase family.</text>
</comment>
<evidence type="ECO:0000256" key="1">
    <source>
        <dbReference type="ARBA" id="ARBA00001933"/>
    </source>
</evidence>
<gene>
    <name evidence="5" type="ORF">OKA104_LOCUS53112</name>
</gene>
<evidence type="ECO:0000313" key="6">
    <source>
        <dbReference type="Proteomes" id="UP000663881"/>
    </source>
</evidence>
<sequence>RMIDLPVAFLPFDPNHDYEESDNESSQTDEDDDINEDHLLNSVKNDDEQKQAEHIGGGVILGSASECILVAMLAARTKKITSKRLTDPLIEDGQILARLVCYTSKLVSFQQK</sequence>
<dbReference type="EMBL" id="CAJOAY010032328">
    <property type="protein sequence ID" value="CAF4431626.1"/>
    <property type="molecule type" value="Genomic_DNA"/>
</dbReference>